<proteinExistence type="predicted"/>
<evidence type="ECO:0000313" key="2">
    <source>
        <dbReference type="Proteomes" id="UP001239111"/>
    </source>
</evidence>
<accession>A0ACC2PEJ9</accession>
<protein>
    <submittedName>
        <fullName evidence="1">Uncharacterized protein</fullName>
    </submittedName>
</protein>
<comment type="caution">
    <text evidence="1">The sequence shown here is derived from an EMBL/GenBank/DDBJ whole genome shotgun (WGS) entry which is preliminary data.</text>
</comment>
<keyword evidence="2" id="KW-1185">Reference proteome</keyword>
<name>A0ACC2PEJ9_9HYME</name>
<sequence>MLRRFFRHRSSGIGAMQQMPVIVMNPNPIGFRMSHDTYGGEDQWDRIRAKAGNREWVGYGASGNPDYIDCIEFPFPAIRYKECTPELMALREKERGDWKKLSIHEKKTLYRFSFRQTFAEFEEPAGMWRYCWGLVFLGISVALWFQTFLHQFVMPKWPHSLSKEARIAQYYRQVDLNMRPLDGIPRPPGAEKRVFPKNKEMLKKYQETVND</sequence>
<organism evidence="1 2">
    <name type="scientific">Eretmocerus hayati</name>
    <dbReference type="NCBI Taxonomy" id="131215"/>
    <lineage>
        <taxon>Eukaryota</taxon>
        <taxon>Metazoa</taxon>
        <taxon>Ecdysozoa</taxon>
        <taxon>Arthropoda</taxon>
        <taxon>Hexapoda</taxon>
        <taxon>Insecta</taxon>
        <taxon>Pterygota</taxon>
        <taxon>Neoptera</taxon>
        <taxon>Endopterygota</taxon>
        <taxon>Hymenoptera</taxon>
        <taxon>Apocrita</taxon>
        <taxon>Proctotrupomorpha</taxon>
        <taxon>Chalcidoidea</taxon>
        <taxon>Aphelinidae</taxon>
        <taxon>Aphelininae</taxon>
        <taxon>Eretmocerus</taxon>
    </lineage>
</organism>
<gene>
    <name evidence="1" type="ORF">QAD02_017652</name>
</gene>
<dbReference type="Proteomes" id="UP001239111">
    <property type="component" value="Chromosome 1"/>
</dbReference>
<evidence type="ECO:0000313" key="1">
    <source>
        <dbReference type="EMBL" id="KAJ8681860.1"/>
    </source>
</evidence>
<dbReference type="EMBL" id="CM056741">
    <property type="protein sequence ID" value="KAJ8681860.1"/>
    <property type="molecule type" value="Genomic_DNA"/>
</dbReference>
<reference evidence="1" key="1">
    <citation type="submission" date="2023-04" db="EMBL/GenBank/DDBJ databases">
        <title>A chromosome-level genome assembly of the parasitoid wasp Eretmocerus hayati.</title>
        <authorList>
            <person name="Zhong Y."/>
            <person name="Liu S."/>
            <person name="Liu Y."/>
        </authorList>
    </citation>
    <scope>NUCLEOTIDE SEQUENCE</scope>
    <source>
        <strain evidence="1">ZJU_SS_LIU_2023</strain>
    </source>
</reference>